<dbReference type="GO" id="GO:0031256">
    <property type="term" value="C:leading edge membrane"/>
    <property type="evidence" value="ECO:0007669"/>
    <property type="project" value="TreeGrafter"/>
</dbReference>
<dbReference type="SMART" id="SM00324">
    <property type="entry name" value="RhoGAP"/>
    <property type="match status" value="1"/>
</dbReference>
<feature type="region of interest" description="Disordered" evidence="3">
    <location>
        <begin position="314"/>
        <end position="342"/>
    </location>
</feature>
<name>A0A401PSJ2_SCYTO</name>
<dbReference type="STRING" id="75743.A0A401PSJ2"/>
<comment type="caution">
    <text evidence="5">The sequence shown here is derived from an EMBL/GenBank/DDBJ whole genome shotgun (WGS) entry which is preliminary data.</text>
</comment>
<dbReference type="InterPro" id="IPR047165">
    <property type="entry name" value="RHG17/44/SH3BP1-like"/>
</dbReference>
<dbReference type="GO" id="GO:0048786">
    <property type="term" value="C:presynaptic active zone"/>
    <property type="evidence" value="ECO:0007669"/>
    <property type="project" value="TreeGrafter"/>
</dbReference>
<feature type="region of interest" description="Disordered" evidence="3">
    <location>
        <begin position="1"/>
        <end position="27"/>
    </location>
</feature>
<gene>
    <name evidence="5" type="ORF">scyTo_0015422</name>
</gene>
<reference evidence="5 6" key="1">
    <citation type="journal article" date="2018" name="Nat. Ecol. Evol.">
        <title>Shark genomes provide insights into elasmobranch evolution and the origin of vertebrates.</title>
        <authorList>
            <person name="Hara Y"/>
            <person name="Yamaguchi K"/>
            <person name="Onimaru K"/>
            <person name="Kadota M"/>
            <person name="Koyanagi M"/>
            <person name="Keeley SD"/>
            <person name="Tatsumi K"/>
            <person name="Tanaka K"/>
            <person name="Motone F"/>
            <person name="Kageyama Y"/>
            <person name="Nozu R"/>
            <person name="Adachi N"/>
            <person name="Nishimura O"/>
            <person name="Nakagawa R"/>
            <person name="Tanegashima C"/>
            <person name="Kiyatake I"/>
            <person name="Matsumoto R"/>
            <person name="Murakumo K"/>
            <person name="Nishida K"/>
            <person name="Terakita A"/>
            <person name="Kuratani S"/>
            <person name="Sato K"/>
            <person name="Hyodo S Kuraku.S."/>
        </authorList>
    </citation>
    <scope>NUCLEOTIDE SEQUENCE [LARGE SCALE GENOMIC DNA]</scope>
</reference>
<dbReference type="OMA" id="TEYXEAN"/>
<dbReference type="Gene3D" id="1.10.555.10">
    <property type="entry name" value="Rho GTPase activation protein"/>
    <property type="match status" value="1"/>
</dbReference>
<keyword evidence="1" id="KW-0343">GTPase activation</keyword>
<dbReference type="GO" id="GO:0061001">
    <property type="term" value="P:regulation of dendritic spine morphogenesis"/>
    <property type="evidence" value="ECO:0007669"/>
    <property type="project" value="TreeGrafter"/>
</dbReference>
<dbReference type="GO" id="GO:0005096">
    <property type="term" value="F:GTPase activator activity"/>
    <property type="evidence" value="ECO:0007669"/>
    <property type="project" value="UniProtKB-KW"/>
</dbReference>
<evidence type="ECO:0000256" key="2">
    <source>
        <dbReference type="ARBA" id="ARBA00022553"/>
    </source>
</evidence>
<dbReference type="SUPFAM" id="SSF103657">
    <property type="entry name" value="BAR/IMD domain-like"/>
    <property type="match status" value="1"/>
</dbReference>
<accession>A0A401PSJ2</accession>
<dbReference type="AlphaFoldDB" id="A0A401PSJ2"/>
<dbReference type="Pfam" id="PF03114">
    <property type="entry name" value="BAR"/>
    <property type="match status" value="1"/>
</dbReference>
<dbReference type="GO" id="GO:0014069">
    <property type="term" value="C:postsynaptic density"/>
    <property type="evidence" value="ECO:0007669"/>
    <property type="project" value="TreeGrafter"/>
</dbReference>
<dbReference type="GO" id="GO:0005737">
    <property type="term" value="C:cytoplasm"/>
    <property type="evidence" value="ECO:0007669"/>
    <property type="project" value="InterPro"/>
</dbReference>
<evidence type="ECO:0000256" key="3">
    <source>
        <dbReference type="SAM" id="MobiDB-lite"/>
    </source>
</evidence>
<dbReference type="GO" id="GO:0035021">
    <property type="term" value="P:negative regulation of Rac protein signal transduction"/>
    <property type="evidence" value="ECO:0007669"/>
    <property type="project" value="TreeGrafter"/>
</dbReference>
<feature type="compositionally biased region" description="Low complexity" evidence="3">
    <location>
        <begin position="1"/>
        <end position="20"/>
    </location>
</feature>
<evidence type="ECO:0000313" key="6">
    <source>
        <dbReference type="Proteomes" id="UP000288216"/>
    </source>
</evidence>
<sequence length="446" mass="49491">IRWQQSSKSSGLSSNLQSSGAKADALREEMEEAANRVEICRDQLAADMYSFVAKEIDYANYFQTLIEVQAEYHRKSLVLLQSILPQIKAHQEAWIEKPSFGKPLGEHLAISGREIAFPIEACVTMLLECGMQEEGLFRVAASASKLKKLKASLDCGVLDVQEYSVDPHAVAGALKSYLRELPEPLMTFELYDEWIQASNIQEQDKRLQALWNACEKLPKANYNNFRYLIKFLAKLTDYQDANKMTPGNMAIVLGPNLLWTANEGSMTEMMTTVSIQIVGIIEPIIQHADWFFAGDIEFNVTGSYGSPVHINHNANYNSMPSPDIDHSDRKQHDQGRRPLSVATDNMMLEFYKKDGAMKGKELSPVIGQKGRPVSDHVTSSSSLQQSIATSQLSSEHSPHTLRKAAKKVAPIVSKIPFDQSTGQPSPASLSPTPPSTPSPYAANYPQ</sequence>
<dbReference type="InterPro" id="IPR008936">
    <property type="entry name" value="Rho_GTPase_activation_prot"/>
</dbReference>
<dbReference type="PANTHER" id="PTHR14130">
    <property type="entry name" value="3BP-1 RELATED RHOGAP"/>
    <property type="match status" value="1"/>
</dbReference>
<evidence type="ECO:0000313" key="5">
    <source>
        <dbReference type="EMBL" id="GCB76072.1"/>
    </source>
</evidence>
<dbReference type="OrthoDB" id="19923at2759"/>
<feature type="non-terminal residue" evidence="5">
    <location>
        <position position="446"/>
    </location>
</feature>
<dbReference type="GO" id="GO:0098887">
    <property type="term" value="P:neurotransmitter receptor transport, endosome to postsynaptic membrane"/>
    <property type="evidence" value="ECO:0007669"/>
    <property type="project" value="TreeGrafter"/>
</dbReference>
<keyword evidence="6" id="KW-1185">Reference proteome</keyword>
<feature type="compositionally biased region" description="Low complexity" evidence="3">
    <location>
        <begin position="378"/>
        <end position="394"/>
    </location>
</feature>
<dbReference type="GO" id="GO:0098886">
    <property type="term" value="P:modification of dendritic spine"/>
    <property type="evidence" value="ECO:0007669"/>
    <property type="project" value="TreeGrafter"/>
</dbReference>
<evidence type="ECO:0000256" key="1">
    <source>
        <dbReference type="ARBA" id="ARBA00022468"/>
    </source>
</evidence>
<dbReference type="GO" id="GO:0007165">
    <property type="term" value="P:signal transduction"/>
    <property type="evidence" value="ECO:0007669"/>
    <property type="project" value="InterPro"/>
</dbReference>
<dbReference type="GO" id="GO:0043197">
    <property type="term" value="C:dendritic spine"/>
    <property type="evidence" value="ECO:0007669"/>
    <property type="project" value="TreeGrafter"/>
</dbReference>
<dbReference type="SUPFAM" id="SSF48350">
    <property type="entry name" value="GTPase activation domain, GAP"/>
    <property type="match status" value="1"/>
</dbReference>
<dbReference type="PANTHER" id="PTHR14130:SF13">
    <property type="entry name" value="RHO GTPASE-ACTIVATING PROTEIN 44"/>
    <property type="match status" value="1"/>
</dbReference>
<proteinExistence type="predicted"/>
<feature type="region of interest" description="Disordered" evidence="3">
    <location>
        <begin position="363"/>
        <end position="446"/>
    </location>
</feature>
<dbReference type="PROSITE" id="PS50238">
    <property type="entry name" value="RHOGAP"/>
    <property type="match status" value="1"/>
</dbReference>
<protein>
    <recommendedName>
        <fullName evidence="4">Rho-GAP domain-containing protein</fullName>
    </recommendedName>
</protein>
<feature type="compositionally biased region" description="Basic and acidic residues" evidence="3">
    <location>
        <begin position="323"/>
        <end position="336"/>
    </location>
</feature>
<dbReference type="Gene3D" id="1.20.1270.60">
    <property type="entry name" value="Arfaptin homology (AH) domain/BAR domain"/>
    <property type="match status" value="1"/>
</dbReference>
<dbReference type="GO" id="GO:0032956">
    <property type="term" value="P:regulation of actin cytoskeleton organization"/>
    <property type="evidence" value="ECO:0007669"/>
    <property type="project" value="TreeGrafter"/>
</dbReference>
<organism evidence="5 6">
    <name type="scientific">Scyliorhinus torazame</name>
    <name type="common">Cloudy catshark</name>
    <name type="synonym">Catulus torazame</name>
    <dbReference type="NCBI Taxonomy" id="75743"/>
    <lineage>
        <taxon>Eukaryota</taxon>
        <taxon>Metazoa</taxon>
        <taxon>Chordata</taxon>
        <taxon>Craniata</taxon>
        <taxon>Vertebrata</taxon>
        <taxon>Chondrichthyes</taxon>
        <taxon>Elasmobranchii</taxon>
        <taxon>Galeomorphii</taxon>
        <taxon>Galeoidea</taxon>
        <taxon>Carcharhiniformes</taxon>
        <taxon>Scyliorhinidae</taxon>
        <taxon>Scyliorhinus</taxon>
    </lineage>
</organism>
<feature type="domain" description="Rho-GAP" evidence="4">
    <location>
        <begin position="102"/>
        <end position="292"/>
    </location>
</feature>
<dbReference type="FunFam" id="1.10.555.10:FF:000001">
    <property type="entry name" value="Rho GTPase activating protein 44"/>
    <property type="match status" value="1"/>
</dbReference>
<dbReference type="Pfam" id="PF00620">
    <property type="entry name" value="RhoGAP"/>
    <property type="match status" value="1"/>
</dbReference>
<keyword evidence="2" id="KW-0597">Phosphoprotein</keyword>
<dbReference type="EMBL" id="BFAA01008743">
    <property type="protein sequence ID" value="GCB76072.1"/>
    <property type="molecule type" value="Genomic_DNA"/>
</dbReference>
<evidence type="ECO:0000259" key="4">
    <source>
        <dbReference type="PROSITE" id="PS50238"/>
    </source>
</evidence>
<dbReference type="InterPro" id="IPR027267">
    <property type="entry name" value="AH/BAR_dom_sf"/>
</dbReference>
<feature type="non-terminal residue" evidence="5">
    <location>
        <position position="1"/>
    </location>
</feature>
<dbReference type="InterPro" id="IPR000198">
    <property type="entry name" value="RhoGAP_dom"/>
</dbReference>
<dbReference type="Proteomes" id="UP000288216">
    <property type="component" value="Unassembled WGS sequence"/>
</dbReference>
<dbReference type="InterPro" id="IPR004148">
    <property type="entry name" value="BAR_dom"/>
</dbReference>